<dbReference type="CDD" id="cd06587">
    <property type="entry name" value="VOC"/>
    <property type="match status" value="1"/>
</dbReference>
<proteinExistence type="predicted"/>
<dbReference type="Pfam" id="PF00903">
    <property type="entry name" value="Glyoxalase"/>
    <property type="match status" value="1"/>
</dbReference>
<evidence type="ECO:0000313" key="2">
    <source>
        <dbReference type="EMBL" id="MDY0746359.1"/>
    </source>
</evidence>
<feature type="domain" description="VOC" evidence="1">
    <location>
        <begin position="2"/>
        <end position="114"/>
    </location>
</feature>
<dbReference type="EMBL" id="JAXCLA010000005">
    <property type="protein sequence ID" value="MDY0746359.1"/>
    <property type="molecule type" value="Genomic_DNA"/>
</dbReference>
<dbReference type="RefSeq" id="WP_320424263.1">
    <property type="nucleotide sequence ID" value="NZ_JAXCLA010000005.1"/>
</dbReference>
<reference evidence="2 3" key="1">
    <citation type="submission" date="2023-11" db="EMBL/GenBank/DDBJ databases">
        <title>Paucibacter sp. nov., isolated from fresh soil in Korea.</title>
        <authorList>
            <person name="Le N.T.T."/>
        </authorList>
    </citation>
    <scope>NUCLEOTIDE SEQUENCE [LARGE SCALE GENOMIC DNA]</scope>
    <source>
        <strain evidence="2 3">R3-3</strain>
    </source>
</reference>
<sequence length="128" mass="14360">MKFNHISFPSRDVAATAGFFERHLDWQSTPMGRSRVLKGYGFDVVIEDATDRAVDWPGNFHIGFELPSLAALRQLFERLQSDEVDFASDLISHERGSRFFCRVPGGVLVELNTREDAAPPFRAGFGLA</sequence>
<protein>
    <submittedName>
        <fullName evidence="2">VOC family protein</fullName>
    </submittedName>
</protein>
<dbReference type="InterPro" id="IPR037523">
    <property type="entry name" value="VOC_core"/>
</dbReference>
<accession>A0ABU5DJ92</accession>
<gene>
    <name evidence="2" type="ORF">SNE35_17740</name>
</gene>
<organism evidence="2 3">
    <name type="scientific">Roseateles agri</name>
    <dbReference type="NCBI Taxonomy" id="3098619"/>
    <lineage>
        <taxon>Bacteria</taxon>
        <taxon>Pseudomonadati</taxon>
        <taxon>Pseudomonadota</taxon>
        <taxon>Betaproteobacteria</taxon>
        <taxon>Burkholderiales</taxon>
        <taxon>Sphaerotilaceae</taxon>
        <taxon>Roseateles</taxon>
    </lineage>
</organism>
<dbReference type="Proteomes" id="UP001285263">
    <property type="component" value="Unassembled WGS sequence"/>
</dbReference>
<name>A0ABU5DJ92_9BURK</name>
<evidence type="ECO:0000313" key="3">
    <source>
        <dbReference type="Proteomes" id="UP001285263"/>
    </source>
</evidence>
<keyword evidence="3" id="KW-1185">Reference proteome</keyword>
<evidence type="ECO:0000259" key="1">
    <source>
        <dbReference type="PROSITE" id="PS51819"/>
    </source>
</evidence>
<dbReference type="SUPFAM" id="SSF54593">
    <property type="entry name" value="Glyoxalase/Bleomycin resistance protein/Dihydroxybiphenyl dioxygenase"/>
    <property type="match status" value="1"/>
</dbReference>
<dbReference type="InterPro" id="IPR004360">
    <property type="entry name" value="Glyas_Fos-R_dOase_dom"/>
</dbReference>
<dbReference type="Gene3D" id="3.10.180.10">
    <property type="entry name" value="2,3-Dihydroxybiphenyl 1,2-Dioxygenase, domain 1"/>
    <property type="match status" value="1"/>
</dbReference>
<dbReference type="PROSITE" id="PS51819">
    <property type="entry name" value="VOC"/>
    <property type="match status" value="1"/>
</dbReference>
<comment type="caution">
    <text evidence="2">The sequence shown here is derived from an EMBL/GenBank/DDBJ whole genome shotgun (WGS) entry which is preliminary data.</text>
</comment>
<dbReference type="InterPro" id="IPR029068">
    <property type="entry name" value="Glyas_Bleomycin-R_OHBP_Dase"/>
</dbReference>